<proteinExistence type="predicted"/>
<protein>
    <recommendedName>
        <fullName evidence="2">Zn(2)-C6 fungal-type domain-containing protein</fullName>
    </recommendedName>
</protein>
<name>A0A093UKZ8_TALMA</name>
<organism evidence="1">
    <name type="scientific">Talaromyces marneffei PM1</name>
    <dbReference type="NCBI Taxonomy" id="1077442"/>
    <lineage>
        <taxon>Eukaryota</taxon>
        <taxon>Fungi</taxon>
        <taxon>Dikarya</taxon>
        <taxon>Ascomycota</taxon>
        <taxon>Pezizomycotina</taxon>
        <taxon>Eurotiomycetes</taxon>
        <taxon>Eurotiomycetidae</taxon>
        <taxon>Eurotiales</taxon>
        <taxon>Trichocomaceae</taxon>
        <taxon>Talaromyces</taxon>
        <taxon>Talaromyces sect. Talaromyces</taxon>
    </lineage>
</organism>
<accession>A0A093UKZ8</accession>
<gene>
    <name evidence="1" type="ORF">GQ26_0820070</name>
</gene>
<dbReference type="HOGENOM" id="CLU_112293_0_0_1"/>
<evidence type="ECO:0000313" key="1">
    <source>
        <dbReference type="EMBL" id="KFX40932.1"/>
    </source>
</evidence>
<dbReference type="EMBL" id="JPOX01000082">
    <property type="protein sequence ID" value="KFX40932.1"/>
    <property type="molecule type" value="Genomic_DNA"/>
</dbReference>
<reference key="1">
    <citation type="journal article" date="2014" name="PLoS Genet.">
        <title>Signature Gene Expression Reveals Novel Clues to the Molecular Mechanisms of Dimorphic Transition in Penicillium marneffei.</title>
        <authorList>
            <person name="Yang E."/>
            <person name="Wang G."/>
            <person name="Cai J."/>
            <person name="Woo P.C."/>
            <person name="Lau S.K."/>
            <person name="Yuen K.-Y."/>
            <person name="Chow W.-N."/>
            <person name="Lin X."/>
        </authorList>
    </citation>
    <scope>NUCLEOTIDE SEQUENCE [LARGE SCALE GENOMIC DNA]</scope>
    <source>
        <strain>PM1</strain>
    </source>
</reference>
<sequence length="233" mass="26723">MDRDTILLSKLCYKDNTQYTDSDTSFHWFCHQRRALVPSVTLLSLLINSRIAFLQSSRIQKDGFIVEFPCEYCRFNDYPCVMDDKNSKCAACTRRGRPCERRFHSEREWNKLKESEQKISRELSEALSQQAELSAKIARLFRQQEFLKERGVNMKSHNQKVLEILDSENPPTEAEVAAADAEIMREQLESHVLAATSEELDELFANLGQFPADLMGVVGDTSLELPVLPRGSQ</sequence>
<dbReference type="AlphaFoldDB" id="A0A093UKZ8"/>
<evidence type="ECO:0008006" key="2">
    <source>
        <dbReference type="Google" id="ProtNLM"/>
    </source>
</evidence>
<dbReference type="EMBL" id="JPOX01000082">
    <property type="protein sequence ID" value="KFX40933.1"/>
    <property type="molecule type" value="Genomic_DNA"/>
</dbReference>
<comment type="caution">
    <text evidence="1">The sequence shown here is derived from an EMBL/GenBank/DDBJ whole genome shotgun (WGS) entry which is preliminary data.</text>
</comment>
<reference evidence="1" key="2">
    <citation type="journal article" date="2014" name="PLoS Genet.">
        <title>Signature gene expression reveals novel clues to the molecular mechanisms of dimorphic transition in Penicillium marneffei.</title>
        <authorList>
            <person name="Yang E."/>
            <person name="Wang G."/>
            <person name="Cai J."/>
            <person name="Woo P.C."/>
            <person name="Lau S.K."/>
            <person name="Yuen K.-Y."/>
            <person name="Chow W.-N."/>
            <person name="Lin X."/>
        </authorList>
    </citation>
    <scope>NUCLEOTIDE SEQUENCE</scope>
    <source>
        <strain evidence="1">PM1</strain>
    </source>
</reference>